<feature type="domain" description="DUF4340" evidence="1">
    <location>
        <begin position="73"/>
        <end position="158"/>
    </location>
</feature>
<name>A0A8J7DAC5_9CYAN</name>
<evidence type="ECO:0000313" key="3">
    <source>
        <dbReference type="Proteomes" id="UP000636505"/>
    </source>
</evidence>
<dbReference type="Proteomes" id="UP000636505">
    <property type="component" value="Unassembled WGS sequence"/>
</dbReference>
<dbReference type="RefSeq" id="WP_193904925.1">
    <property type="nucleotide sequence ID" value="NZ_JADEXG010000004.1"/>
</dbReference>
<accession>A0A8J7DAC5</accession>
<proteinExistence type="predicted"/>
<reference evidence="2" key="1">
    <citation type="submission" date="2020-10" db="EMBL/GenBank/DDBJ databases">
        <authorList>
            <person name="Castelo-Branco R."/>
            <person name="Eusebio N."/>
            <person name="Adriana R."/>
            <person name="Vieira A."/>
            <person name="Brugerolle De Fraissinette N."/>
            <person name="Rezende De Castro R."/>
            <person name="Schneider M.P."/>
            <person name="Vasconcelos V."/>
            <person name="Leao P.N."/>
        </authorList>
    </citation>
    <scope>NUCLEOTIDE SEQUENCE</scope>
    <source>
        <strain evidence="2">LEGE 07310</strain>
    </source>
</reference>
<protein>
    <submittedName>
        <fullName evidence="2">DUF4340 domain-containing protein</fullName>
    </submittedName>
</protein>
<keyword evidence="3" id="KW-1185">Reference proteome</keyword>
<comment type="caution">
    <text evidence="2">The sequence shown here is derived from an EMBL/GenBank/DDBJ whole genome shotgun (WGS) entry which is preliminary data.</text>
</comment>
<dbReference type="AlphaFoldDB" id="A0A8J7DAC5"/>
<sequence length="210" mass="22537">MKLQRSTLVLFVTAIALSGSVLIYENQRSEELNRQEAATMAEPLFAFTEADIQELFLQRLDAEILLENTATGWQMKAPRKATVEPAAVAYLLDFLTGKPTSQTLTVAAGDLAEFGLDQPRATVEFKLANGKIYRLRVGAPEFSGNTLYVQTLAPEDGTAAEAAAEAAGTEEVTIHTVSNGLASAIARPAQDWLVSEPADGEPTALPAEEQ</sequence>
<evidence type="ECO:0000313" key="2">
    <source>
        <dbReference type="EMBL" id="MBE9076267.1"/>
    </source>
</evidence>
<dbReference type="EMBL" id="JADEXG010000004">
    <property type="protein sequence ID" value="MBE9076267.1"/>
    <property type="molecule type" value="Genomic_DNA"/>
</dbReference>
<dbReference type="InterPro" id="IPR025641">
    <property type="entry name" value="DUF4340"/>
</dbReference>
<gene>
    <name evidence="2" type="ORF">IQ241_02970</name>
</gene>
<organism evidence="2 3">
    <name type="scientific">Vasconcelosia minhoensis LEGE 07310</name>
    <dbReference type="NCBI Taxonomy" id="915328"/>
    <lineage>
        <taxon>Bacteria</taxon>
        <taxon>Bacillati</taxon>
        <taxon>Cyanobacteriota</taxon>
        <taxon>Cyanophyceae</taxon>
        <taxon>Nodosilineales</taxon>
        <taxon>Cymatolegaceae</taxon>
        <taxon>Vasconcelosia</taxon>
        <taxon>Vasconcelosia minhoensis</taxon>
    </lineage>
</organism>
<evidence type="ECO:0000259" key="1">
    <source>
        <dbReference type="Pfam" id="PF14238"/>
    </source>
</evidence>
<dbReference type="Pfam" id="PF14238">
    <property type="entry name" value="DUF4340"/>
    <property type="match status" value="1"/>
</dbReference>